<evidence type="ECO:0000313" key="5">
    <source>
        <dbReference type="Proteomes" id="UP001203058"/>
    </source>
</evidence>
<dbReference type="NCBIfam" id="TIGR02098">
    <property type="entry name" value="MJ0042_CXXC"/>
    <property type="match status" value="1"/>
</dbReference>
<evidence type="ECO:0000256" key="2">
    <source>
        <dbReference type="SAM" id="Phobius"/>
    </source>
</evidence>
<protein>
    <submittedName>
        <fullName evidence="4">Zinc-ribbon domain-containing protein</fullName>
    </submittedName>
</protein>
<sequence>MILTCPSCGTQYVVKDGAIPPAGRQVRCKACGHSWRETPAGAAEEPRETVAEAENASEAASSPVLPPMDQAAAEAVDEPREHFGESYAARQEFAEVARERSEESFPPASEVERGDEPLVEAPSPPPIPPEAEVTELAEAAPSGRLEWVEQDDEFSPFARREPTETKSRGRLITILVLLLIIAAVAVGIWFFAPPEWKQRLGIASAETPLQLMMTHSDRTQLASGNEFLNISGRIINPTQKLQKVPPIHAQLHDSKGKVVYSWTIPPPARTIPPGGSTTFNSAELNIPPAAEELTVTLGEPKA</sequence>
<evidence type="ECO:0000313" key="4">
    <source>
        <dbReference type="EMBL" id="MCH8616839.1"/>
    </source>
</evidence>
<dbReference type="RefSeq" id="WP_241447725.1">
    <property type="nucleotide sequence ID" value="NZ_JAKZHW010000002.1"/>
</dbReference>
<dbReference type="InterPro" id="IPR011723">
    <property type="entry name" value="Znf/thioredoxin_put"/>
</dbReference>
<dbReference type="EMBL" id="JAKZHW010000002">
    <property type="protein sequence ID" value="MCH8616839.1"/>
    <property type="molecule type" value="Genomic_DNA"/>
</dbReference>
<dbReference type="Pfam" id="PF13717">
    <property type="entry name" value="Zn_ribbon_4"/>
    <property type="match status" value="1"/>
</dbReference>
<feature type="region of interest" description="Disordered" evidence="1">
    <location>
        <begin position="97"/>
        <end position="122"/>
    </location>
</feature>
<feature type="domain" description="Zinc finger/thioredoxin putative" evidence="3">
    <location>
        <begin position="1"/>
        <end position="36"/>
    </location>
</feature>
<reference evidence="4 5" key="1">
    <citation type="submission" date="2022-03" db="EMBL/GenBank/DDBJ databases">
        <authorList>
            <person name="Jo J.-H."/>
            <person name="Im W.-T."/>
        </authorList>
    </citation>
    <scope>NUCLEOTIDE SEQUENCE [LARGE SCALE GENOMIC DNA]</scope>
    <source>
        <strain evidence="4 5">SM33</strain>
    </source>
</reference>
<feature type="region of interest" description="Disordered" evidence="1">
    <location>
        <begin position="37"/>
        <end position="80"/>
    </location>
</feature>
<proteinExistence type="predicted"/>
<evidence type="ECO:0000256" key="1">
    <source>
        <dbReference type="SAM" id="MobiDB-lite"/>
    </source>
</evidence>
<feature type="compositionally biased region" description="Low complexity" evidence="1">
    <location>
        <begin position="52"/>
        <end position="62"/>
    </location>
</feature>
<name>A0ABS9VQP1_9SPHN</name>
<accession>A0ABS9VQP1</accession>
<dbReference type="Proteomes" id="UP001203058">
    <property type="component" value="Unassembled WGS sequence"/>
</dbReference>
<gene>
    <name evidence="4" type="ORF">LZ016_12120</name>
</gene>
<evidence type="ECO:0000259" key="3">
    <source>
        <dbReference type="Pfam" id="PF13717"/>
    </source>
</evidence>
<keyword evidence="2" id="KW-0812">Transmembrane</keyword>
<keyword evidence="2" id="KW-0472">Membrane</keyword>
<organism evidence="4 5">
    <name type="scientific">Sphingomonas telluris</name>
    <dbReference type="NCBI Taxonomy" id="2907998"/>
    <lineage>
        <taxon>Bacteria</taxon>
        <taxon>Pseudomonadati</taxon>
        <taxon>Pseudomonadota</taxon>
        <taxon>Alphaproteobacteria</taxon>
        <taxon>Sphingomonadales</taxon>
        <taxon>Sphingomonadaceae</taxon>
        <taxon>Sphingomonas</taxon>
    </lineage>
</organism>
<feature type="transmembrane region" description="Helical" evidence="2">
    <location>
        <begin position="171"/>
        <end position="192"/>
    </location>
</feature>
<keyword evidence="5" id="KW-1185">Reference proteome</keyword>
<comment type="caution">
    <text evidence="4">The sequence shown here is derived from an EMBL/GenBank/DDBJ whole genome shotgun (WGS) entry which is preliminary data.</text>
</comment>
<keyword evidence="2" id="KW-1133">Transmembrane helix</keyword>